<feature type="binding site" evidence="9">
    <location>
        <begin position="229"/>
        <end position="236"/>
    </location>
    <ligand>
        <name>ATP</name>
        <dbReference type="ChEBI" id="CHEBI:30616"/>
    </ligand>
</feature>
<evidence type="ECO:0000256" key="4">
    <source>
        <dbReference type="ARBA" id="ARBA00022840"/>
    </source>
</evidence>
<dbReference type="CDD" id="cd18807">
    <property type="entry name" value="SF1_C_UvrD"/>
    <property type="match status" value="1"/>
</dbReference>
<dbReference type="PROSITE" id="PS51198">
    <property type="entry name" value="UVRD_HELICASE_ATP_BIND"/>
    <property type="match status" value="1"/>
</dbReference>
<dbReference type="InterPro" id="IPR022161">
    <property type="entry name" value="Helicase_IV_N"/>
</dbReference>
<evidence type="ECO:0000256" key="9">
    <source>
        <dbReference type="PROSITE-ProRule" id="PRU00560"/>
    </source>
</evidence>
<keyword evidence="2 9" id="KW-0378">Hydrolase</keyword>
<evidence type="ECO:0000259" key="10">
    <source>
        <dbReference type="PROSITE" id="PS51198"/>
    </source>
</evidence>
<evidence type="ECO:0000313" key="12">
    <source>
        <dbReference type="Proteomes" id="UP001524569"/>
    </source>
</evidence>
<dbReference type="InterPro" id="IPR013498">
    <property type="entry name" value="Topo_IA_Znf"/>
</dbReference>
<dbReference type="SUPFAM" id="SSF52540">
    <property type="entry name" value="P-loop containing nucleoside triphosphate hydrolases"/>
    <property type="match status" value="1"/>
</dbReference>
<dbReference type="PANTHER" id="PTHR11070:SF63">
    <property type="entry name" value="DNA HELICASE IV"/>
    <property type="match status" value="1"/>
</dbReference>
<dbReference type="InterPro" id="IPR014017">
    <property type="entry name" value="DNA_helicase_UvrD-like_C"/>
</dbReference>
<feature type="domain" description="UvrD-like helicase ATP-binding" evidence="10">
    <location>
        <begin position="208"/>
        <end position="668"/>
    </location>
</feature>
<comment type="caution">
    <text evidence="11">The sequence shown here is derived from an EMBL/GenBank/DDBJ whole genome shotgun (WGS) entry which is preliminary data.</text>
</comment>
<evidence type="ECO:0000313" key="11">
    <source>
        <dbReference type="EMBL" id="MCQ8182307.1"/>
    </source>
</evidence>
<protein>
    <recommendedName>
        <fullName evidence="7">DNA 3'-5' helicase</fullName>
        <ecNumber evidence="7">5.6.2.4</ecNumber>
    </recommendedName>
</protein>
<keyword evidence="1 9" id="KW-0547">Nucleotide-binding</keyword>
<dbReference type="InterPro" id="IPR000212">
    <property type="entry name" value="DNA_helicase_UvrD/REP"/>
</dbReference>
<dbReference type="InterPro" id="IPR014016">
    <property type="entry name" value="UvrD-like_ATP-bd"/>
</dbReference>
<dbReference type="EMBL" id="JANIBM010000021">
    <property type="protein sequence ID" value="MCQ8182307.1"/>
    <property type="molecule type" value="Genomic_DNA"/>
</dbReference>
<dbReference type="Gene3D" id="3.40.91.30">
    <property type="match status" value="1"/>
</dbReference>
<dbReference type="Gene3D" id="3.30.65.10">
    <property type="entry name" value="Bacterial Topoisomerase I, domain 1"/>
    <property type="match status" value="2"/>
</dbReference>
<dbReference type="PANTHER" id="PTHR11070">
    <property type="entry name" value="UVRD / RECB / PCRA DNA HELICASE FAMILY MEMBER"/>
    <property type="match status" value="1"/>
</dbReference>
<evidence type="ECO:0000256" key="2">
    <source>
        <dbReference type="ARBA" id="ARBA00022801"/>
    </source>
</evidence>
<gene>
    <name evidence="11" type="ORF">NP603_14395</name>
</gene>
<evidence type="ECO:0000256" key="6">
    <source>
        <dbReference type="ARBA" id="ARBA00034617"/>
    </source>
</evidence>
<comment type="catalytic activity">
    <reaction evidence="8">
        <text>ATP + H2O = ADP + phosphate + H(+)</text>
        <dbReference type="Rhea" id="RHEA:13065"/>
        <dbReference type="ChEBI" id="CHEBI:15377"/>
        <dbReference type="ChEBI" id="CHEBI:15378"/>
        <dbReference type="ChEBI" id="CHEBI:30616"/>
        <dbReference type="ChEBI" id="CHEBI:43474"/>
        <dbReference type="ChEBI" id="CHEBI:456216"/>
        <dbReference type="EC" id="5.6.2.4"/>
    </reaction>
</comment>
<evidence type="ECO:0000256" key="1">
    <source>
        <dbReference type="ARBA" id="ARBA00022741"/>
    </source>
</evidence>
<name>A0ABT1UJK4_9GAMM</name>
<evidence type="ECO:0000256" key="5">
    <source>
        <dbReference type="ARBA" id="ARBA00023235"/>
    </source>
</evidence>
<reference evidence="11 12" key="1">
    <citation type="submission" date="2022-07" db="EMBL/GenBank/DDBJ databases">
        <title>Methylomonas rivi sp. nov., Methylomonas rosea sp. nov., Methylomonas aureus sp. nov. and Methylomonas subterranea sp. nov., four novel methanotrophs isolated from a freshwater creek and the deep terrestrial subsurface.</title>
        <authorList>
            <person name="Abin C."/>
            <person name="Sankaranarayanan K."/>
            <person name="Garner C."/>
            <person name="Sindelar R."/>
            <person name="Kotary K."/>
            <person name="Garner R."/>
            <person name="Barclay S."/>
            <person name="Lawson P."/>
            <person name="Krumholz L."/>
        </authorList>
    </citation>
    <scope>NUCLEOTIDE SEQUENCE [LARGE SCALE GENOMIC DNA]</scope>
    <source>
        <strain evidence="11 12">SURF-1</strain>
    </source>
</reference>
<keyword evidence="12" id="KW-1185">Reference proteome</keyword>
<keyword evidence="5" id="KW-0413">Isomerase</keyword>
<sequence length="979" mass="111814">MKANLTPTPLPCYQLSLWAQRFAKDRQFRAFALEPETLVLTDKRQRKHKLPILSIQPTVGFESGWFWDTLLFTQINGQVLRFGGVDKAQSALLQLAMKRQINQHIQRFYQQLAPALIQAAQEARLIFSRNRYIRRATAELWFGKHLWLAAGLQRQDYRQYLPAELLQEYLAIRPLLDDTHRQVVRLNQAFVDQQAQLFRDFFDQVETNPLTDAQRKACIIDEQHNLVLAGAGTGKTSTMIGRAGYLIKAGLANPEQILMLAYARKAAEEMDERIRSKLGIQNLTVKTFHSLGLDIISQVDGVRPAIDKMAEDETQRAAFVDSQIQSLLQDERYRSRLLTYFLRFAHPYKSQFNFKSLDAYNAYILENDIRTLQGELVKSYEECEIANFLYRQGIAYQYEANYQVNTSGPDYRVYQPDFFLPTYGIYIEHFAVNEHNQTPPFIDQERYLAGMEWKRGLHAKYQTPLIETYSYLKQQGRLTEVLSEKLQAAGVQFNPLPQNELLTQLNELGRVSEFSKLMAQILSLFKAAYLSIKQLVEKADKHEDQERMRAAAYLFEPIYQAYQQRLRDNATLDFDDMIGRAIEYVESGRFSSPYLYLLVDEFQDISASRARLLKALMAQQAEASLFGVGDDWQSIYRFTGSDVALTKDFPAHFGDTATSVLDQTFRFNNKIGDVASRFVTQNPSQIDKQIRSLRLVDRPAVSLIKTDQDLTGIHAALDAIAGKAKPSASVLLLARFNFKRPDVAVLKRRYTQLSLQFMTVHAAKGKEADYVIVFGLEKGAHGFPSEKATHPLLELLLPQAEAFAHAEERRLFYVALTRARHHVYLVTNGLNPSPFVRELVDGDYAVSVDEFSGPGFQERIADIPCPACKTGWMVPRDSQYGSFFGCNQYPLCNHTERACQWCGGGLKIQGRFRVCENRRCDFVEPICPRCQGTLVLRKGPHGQFWGCSHYRKNAAFSCSHTEQFIDLQAAKVKSTVNGA</sequence>
<evidence type="ECO:0000256" key="7">
    <source>
        <dbReference type="ARBA" id="ARBA00034808"/>
    </source>
</evidence>
<evidence type="ECO:0000256" key="3">
    <source>
        <dbReference type="ARBA" id="ARBA00022806"/>
    </source>
</evidence>
<organism evidence="11 12">
    <name type="scientific">Methylomonas aurea</name>
    <dbReference type="NCBI Taxonomy" id="2952224"/>
    <lineage>
        <taxon>Bacteria</taxon>
        <taxon>Pseudomonadati</taxon>
        <taxon>Pseudomonadota</taxon>
        <taxon>Gammaproteobacteria</taxon>
        <taxon>Methylococcales</taxon>
        <taxon>Methylococcaceae</taxon>
        <taxon>Methylomonas</taxon>
    </lineage>
</organism>
<keyword evidence="4 9" id="KW-0067">ATP-binding</keyword>
<dbReference type="Pfam" id="PF00580">
    <property type="entry name" value="UvrD-helicase"/>
    <property type="match status" value="1"/>
</dbReference>
<dbReference type="Gene3D" id="3.40.50.300">
    <property type="entry name" value="P-loop containing nucleotide triphosphate hydrolases"/>
    <property type="match status" value="3"/>
</dbReference>
<dbReference type="RefSeq" id="WP_256611597.1">
    <property type="nucleotide sequence ID" value="NZ_JANIBM010000021.1"/>
</dbReference>
<dbReference type="Pfam" id="PF12462">
    <property type="entry name" value="Helicase_IV_N"/>
    <property type="match status" value="1"/>
</dbReference>
<dbReference type="InterPro" id="IPR027417">
    <property type="entry name" value="P-loop_NTPase"/>
</dbReference>
<proteinExistence type="predicted"/>
<dbReference type="Pfam" id="PF01396">
    <property type="entry name" value="Zn_ribbon_Top1"/>
    <property type="match status" value="2"/>
</dbReference>
<evidence type="ECO:0000256" key="8">
    <source>
        <dbReference type="ARBA" id="ARBA00048988"/>
    </source>
</evidence>
<dbReference type="EC" id="5.6.2.4" evidence="7"/>
<comment type="catalytic activity">
    <reaction evidence="6">
        <text>Couples ATP hydrolysis with the unwinding of duplex DNA by translocating in the 3'-5' direction.</text>
        <dbReference type="EC" id="5.6.2.4"/>
    </reaction>
</comment>
<dbReference type="SUPFAM" id="SSF57783">
    <property type="entry name" value="Zinc beta-ribbon"/>
    <property type="match status" value="2"/>
</dbReference>
<dbReference type="Proteomes" id="UP001524569">
    <property type="component" value="Unassembled WGS sequence"/>
</dbReference>
<accession>A0ABT1UJK4</accession>
<dbReference type="Pfam" id="PF13361">
    <property type="entry name" value="UvrD_C"/>
    <property type="match status" value="1"/>
</dbReference>
<keyword evidence="3 9" id="KW-0347">Helicase</keyword>